<evidence type="ECO:0000313" key="2">
    <source>
        <dbReference type="EMBL" id="GEY61828.1"/>
    </source>
</evidence>
<accession>A0A699HRI3</accession>
<evidence type="ECO:0000256" key="1">
    <source>
        <dbReference type="SAM" id="MobiDB-lite"/>
    </source>
</evidence>
<dbReference type="AlphaFoldDB" id="A0A699HRI3"/>
<reference evidence="2" key="1">
    <citation type="journal article" date="2019" name="Sci. Rep.">
        <title>Draft genome of Tanacetum cinerariifolium, the natural source of mosquito coil.</title>
        <authorList>
            <person name="Yamashiro T."/>
            <person name="Shiraishi A."/>
            <person name="Satake H."/>
            <person name="Nakayama K."/>
        </authorList>
    </citation>
    <scope>NUCLEOTIDE SEQUENCE</scope>
</reference>
<feature type="region of interest" description="Disordered" evidence="1">
    <location>
        <begin position="90"/>
        <end position="114"/>
    </location>
</feature>
<sequence>MHDEDVVQIGTEEEVIAAEIEEEVIAKQKTLNKGKGVMSLDKGEGVMISDKREGVRKRRVSRPRDNVFLLKKIRIHHVVIELRKRMTQFKSSGAEGEEEIKGADNDQNNSFDDE</sequence>
<feature type="compositionally biased region" description="Polar residues" evidence="1">
    <location>
        <begin position="105"/>
        <end position="114"/>
    </location>
</feature>
<gene>
    <name evidence="2" type="ORF">Tci_433802</name>
</gene>
<comment type="caution">
    <text evidence="2">The sequence shown here is derived from an EMBL/GenBank/DDBJ whole genome shotgun (WGS) entry which is preliminary data.</text>
</comment>
<proteinExistence type="predicted"/>
<dbReference type="EMBL" id="BKCJ010194032">
    <property type="protein sequence ID" value="GEY61828.1"/>
    <property type="molecule type" value="Genomic_DNA"/>
</dbReference>
<protein>
    <submittedName>
        <fullName evidence="2">Uncharacterized protein</fullName>
    </submittedName>
</protein>
<name>A0A699HRI3_TANCI</name>
<feature type="non-terminal residue" evidence="2">
    <location>
        <position position="114"/>
    </location>
</feature>
<organism evidence="2">
    <name type="scientific">Tanacetum cinerariifolium</name>
    <name type="common">Dalmatian daisy</name>
    <name type="synonym">Chrysanthemum cinerariifolium</name>
    <dbReference type="NCBI Taxonomy" id="118510"/>
    <lineage>
        <taxon>Eukaryota</taxon>
        <taxon>Viridiplantae</taxon>
        <taxon>Streptophyta</taxon>
        <taxon>Embryophyta</taxon>
        <taxon>Tracheophyta</taxon>
        <taxon>Spermatophyta</taxon>
        <taxon>Magnoliopsida</taxon>
        <taxon>eudicotyledons</taxon>
        <taxon>Gunneridae</taxon>
        <taxon>Pentapetalae</taxon>
        <taxon>asterids</taxon>
        <taxon>campanulids</taxon>
        <taxon>Asterales</taxon>
        <taxon>Asteraceae</taxon>
        <taxon>Asteroideae</taxon>
        <taxon>Anthemideae</taxon>
        <taxon>Anthemidinae</taxon>
        <taxon>Tanacetum</taxon>
    </lineage>
</organism>